<organism evidence="2 3">
    <name type="scientific">Rhodopirellula baltica (strain DSM 10527 / NCIMB 13988 / SH1)</name>
    <dbReference type="NCBI Taxonomy" id="243090"/>
    <lineage>
        <taxon>Bacteria</taxon>
        <taxon>Pseudomonadati</taxon>
        <taxon>Planctomycetota</taxon>
        <taxon>Planctomycetia</taxon>
        <taxon>Pirellulales</taxon>
        <taxon>Pirellulaceae</taxon>
        <taxon>Rhodopirellula</taxon>
    </lineage>
</organism>
<feature type="region of interest" description="Disordered" evidence="1">
    <location>
        <begin position="87"/>
        <end position="130"/>
    </location>
</feature>
<sequence>MLMPRPTTSHRVVKSNSSRIHQLTSILPTSDTATTQNDLWGIQDRSRYTVDDHELAGPDRVSSMSHWRMARSDALTNFSTLVSKLNPSDDSIDPTGKPANTGQHTTVGRRRDIGHRGGTSDGARCNGAGQHSCRRWNSSSGGRRLYRRVRCGGTGLGPSQNVRTRCREGSRDHRPNQSRAARLLIDPRSRTATTYSPYPAWLQPRFTLIRRLVLPRLTPISRLALATVRSD</sequence>
<gene>
    <name evidence="2" type="ordered locus">RB3268</name>
</gene>
<dbReference type="KEGG" id="rba:RB3268"/>
<accession>Q7UUI6</accession>
<protein>
    <submittedName>
        <fullName evidence="2">Uncharacterized protein</fullName>
    </submittedName>
</protein>
<name>Q7UUI6_RHOBA</name>
<dbReference type="Proteomes" id="UP000001025">
    <property type="component" value="Chromosome"/>
</dbReference>
<reference evidence="2 3" key="1">
    <citation type="journal article" date="2003" name="Proc. Natl. Acad. Sci. U.S.A.">
        <title>Complete genome sequence of the marine planctomycete Pirellula sp. strain 1.</title>
        <authorList>
            <person name="Gloeckner F.O."/>
            <person name="Kube M."/>
            <person name="Bauer M."/>
            <person name="Teeling H."/>
            <person name="Lombardot T."/>
            <person name="Ludwig W."/>
            <person name="Gade D."/>
            <person name="Beck A."/>
            <person name="Borzym K."/>
            <person name="Heitmann K."/>
            <person name="Rabus R."/>
            <person name="Schlesner H."/>
            <person name="Amann R."/>
            <person name="Reinhardt R."/>
        </authorList>
    </citation>
    <scope>NUCLEOTIDE SEQUENCE [LARGE SCALE GENOMIC DNA]</scope>
    <source>
        <strain evidence="3">DSM 10527 / NCIMB 13988 / SH1</strain>
    </source>
</reference>
<evidence type="ECO:0000313" key="3">
    <source>
        <dbReference type="Proteomes" id="UP000001025"/>
    </source>
</evidence>
<evidence type="ECO:0000313" key="2">
    <source>
        <dbReference type="EMBL" id="CAD73093.1"/>
    </source>
</evidence>
<dbReference type="EnsemblBacteria" id="CAD73093">
    <property type="protein sequence ID" value="CAD73093"/>
    <property type="gene ID" value="RB3268"/>
</dbReference>
<evidence type="ECO:0000256" key="1">
    <source>
        <dbReference type="SAM" id="MobiDB-lite"/>
    </source>
</evidence>
<proteinExistence type="predicted"/>
<dbReference type="AlphaFoldDB" id="Q7UUI6"/>
<dbReference type="HOGENOM" id="CLU_1199007_0_0_0"/>
<dbReference type="STRING" id="243090.RB3268"/>
<keyword evidence="3" id="KW-1185">Reference proteome</keyword>
<dbReference type="InParanoid" id="Q7UUI6"/>
<dbReference type="EMBL" id="BX294138">
    <property type="protein sequence ID" value="CAD73093.1"/>
    <property type="molecule type" value="Genomic_DNA"/>
</dbReference>